<dbReference type="AlphaFoldDB" id="A0A545AJY8"/>
<dbReference type="InParanoid" id="A0A545AJY8"/>
<evidence type="ECO:0000256" key="8">
    <source>
        <dbReference type="ARBA" id="ARBA00022840"/>
    </source>
</evidence>
<keyword evidence="14" id="KW-1185">Reference proteome</keyword>
<reference evidence="13 14" key="1">
    <citation type="submission" date="2019-07" db="EMBL/GenBank/DDBJ databases">
        <title>Cryptosporangium phraense sp. nov., isolated from plant litter.</title>
        <authorList>
            <person name="Suriyachadkun C."/>
        </authorList>
    </citation>
    <scope>NUCLEOTIDE SEQUENCE [LARGE SCALE GENOMIC DNA]</scope>
    <source>
        <strain evidence="13 14">A-T 5661</strain>
    </source>
</reference>
<dbReference type="Gene3D" id="3.30.63.10">
    <property type="entry name" value="Guanylate Kinase phosphate binding domain"/>
    <property type="match status" value="1"/>
</dbReference>
<evidence type="ECO:0000256" key="6">
    <source>
        <dbReference type="ARBA" id="ARBA00022741"/>
    </source>
</evidence>
<evidence type="ECO:0000256" key="11">
    <source>
        <dbReference type="HAMAP-Rule" id="MF_00328"/>
    </source>
</evidence>
<comment type="function">
    <text evidence="1 11">Essential for recycling GMP and indirectly, cGMP.</text>
</comment>
<keyword evidence="5 11" id="KW-0808">Transferase</keyword>
<name>A0A545AJY8_9ACTN</name>
<dbReference type="OrthoDB" id="9808150at2"/>
<protein>
    <recommendedName>
        <fullName evidence="4 11">Guanylate kinase</fullName>
        <ecNumber evidence="3 11">2.7.4.8</ecNumber>
    </recommendedName>
    <alternativeName>
        <fullName evidence="9 11">GMP kinase</fullName>
    </alternativeName>
</protein>
<proteinExistence type="inferred from homology"/>
<dbReference type="InterPro" id="IPR020590">
    <property type="entry name" value="Guanylate_kinase_CS"/>
</dbReference>
<sequence>MDAEIPGLPSRAADAARLTVLSGPSGVGKGSVVAEIRRHHPSVWLSVSVTTRPPRPGEEHGKQYYFVSRDEYDQMVAAGDLLEHAEFAGNGYGTPRRAVEERLASGRPALLEIELQGARQVREAMPTAQFVFLAPPSWDELVRRLVGRGTEDEVTIRRRLEAAVVELAAEKEFDVTIVNDNVSQAATELVELLTVPVR</sequence>
<evidence type="ECO:0000256" key="10">
    <source>
        <dbReference type="ARBA" id="ARBA00048594"/>
    </source>
</evidence>
<keyword evidence="7 11" id="KW-0418">Kinase</keyword>
<evidence type="ECO:0000256" key="1">
    <source>
        <dbReference type="ARBA" id="ARBA00003531"/>
    </source>
</evidence>
<feature type="binding site" evidence="11">
    <location>
        <begin position="23"/>
        <end position="30"/>
    </location>
    <ligand>
        <name>ATP</name>
        <dbReference type="ChEBI" id="CHEBI:30616"/>
    </ligand>
</feature>
<evidence type="ECO:0000256" key="2">
    <source>
        <dbReference type="ARBA" id="ARBA00005790"/>
    </source>
</evidence>
<comment type="catalytic activity">
    <reaction evidence="10 11">
        <text>GMP + ATP = GDP + ADP</text>
        <dbReference type="Rhea" id="RHEA:20780"/>
        <dbReference type="ChEBI" id="CHEBI:30616"/>
        <dbReference type="ChEBI" id="CHEBI:58115"/>
        <dbReference type="ChEBI" id="CHEBI:58189"/>
        <dbReference type="ChEBI" id="CHEBI:456216"/>
        <dbReference type="EC" id="2.7.4.8"/>
    </reaction>
</comment>
<dbReference type="GO" id="GO:0005524">
    <property type="term" value="F:ATP binding"/>
    <property type="evidence" value="ECO:0007669"/>
    <property type="project" value="UniProtKB-UniRule"/>
</dbReference>
<dbReference type="PANTHER" id="PTHR23117:SF13">
    <property type="entry name" value="GUANYLATE KINASE"/>
    <property type="match status" value="1"/>
</dbReference>
<evidence type="ECO:0000313" key="13">
    <source>
        <dbReference type="EMBL" id="TQS41632.1"/>
    </source>
</evidence>
<dbReference type="SMART" id="SM00072">
    <property type="entry name" value="GuKc"/>
    <property type="match status" value="1"/>
</dbReference>
<dbReference type="NCBIfam" id="TIGR03263">
    <property type="entry name" value="guanyl_kin"/>
    <property type="match status" value="1"/>
</dbReference>
<keyword evidence="11" id="KW-0963">Cytoplasm</keyword>
<organism evidence="13 14">
    <name type="scientific">Cryptosporangium phraense</name>
    <dbReference type="NCBI Taxonomy" id="2593070"/>
    <lineage>
        <taxon>Bacteria</taxon>
        <taxon>Bacillati</taxon>
        <taxon>Actinomycetota</taxon>
        <taxon>Actinomycetes</taxon>
        <taxon>Cryptosporangiales</taxon>
        <taxon>Cryptosporangiaceae</taxon>
        <taxon>Cryptosporangium</taxon>
    </lineage>
</organism>
<evidence type="ECO:0000256" key="3">
    <source>
        <dbReference type="ARBA" id="ARBA00012961"/>
    </source>
</evidence>
<evidence type="ECO:0000256" key="4">
    <source>
        <dbReference type="ARBA" id="ARBA00016296"/>
    </source>
</evidence>
<dbReference type="InterPro" id="IPR017665">
    <property type="entry name" value="Guanylate_kinase"/>
</dbReference>
<dbReference type="FunFam" id="3.30.63.10:FF:000002">
    <property type="entry name" value="Guanylate kinase 1"/>
    <property type="match status" value="1"/>
</dbReference>
<comment type="subcellular location">
    <subcellularLocation>
        <location evidence="11">Cytoplasm</location>
    </subcellularLocation>
</comment>
<dbReference type="Proteomes" id="UP000317982">
    <property type="component" value="Unassembled WGS sequence"/>
</dbReference>
<accession>A0A545AJY8</accession>
<dbReference type="EC" id="2.7.4.8" evidence="3 11"/>
<dbReference type="SUPFAM" id="SSF52540">
    <property type="entry name" value="P-loop containing nucleoside triphosphate hydrolases"/>
    <property type="match status" value="1"/>
</dbReference>
<dbReference type="GO" id="GO:0004385">
    <property type="term" value="F:GMP kinase activity"/>
    <property type="evidence" value="ECO:0007669"/>
    <property type="project" value="UniProtKB-UniRule"/>
</dbReference>
<keyword evidence="8 11" id="KW-0067">ATP-binding</keyword>
<evidence type="ECO:0000256" key="7">
    <source>
        <dbReference type="ARBA" id="ARBA00022777"/>
    </source>
</evidence>
<keyword evidence="6 11" id="KW-0547">Nucleotide-binding</keyword>
<evidence type="ECO:0000256" key="5">
    <source>
        <dbReference type="ARBA" id="ARBA00022679"/>
    </source>
</evidence>
<dbReference type="Pfam" id="PF00625">
    <property type="entry name" value="Guanylate_kin"/>
    <property type="match status" value="1"/>
</dbReference>
<dbReference type="GO" id="GO:0005829">
    <property type="term" value="C:cytosol"/>
    <property type="evidence" value="ECO:0007669"/>
    <property type="project" value="TreeGrafter"/>
</dbReference>
<gene>
    <name evidence="11" type="primary">gmk</name>
    <name evidence="13" type="ORF">FL583_28655</name>
</gene>
<dbReference type="Gene3D" id="3.40.50.300">
    <property type="entry name" value="P-loop containing nucleotide triphosphate hydrolases"/>
    <property type="match status" value="1"/>
</dbReference>
<feature type="domain" description="Guanylate kinase-like" evidence="12">
    <location>
        <begin position="16"/>
        <end position="194"/>
    </location>
</feature>
<dbReference type="PANTHER" id="PTHR23117">
    <property type="entry name" value="GUANYLATE KINASE-RELATED"/>
    <property type="match status" value="1"/>
</dbReference>
<dbReference type="HAMAP" id="MF_00328">
    <property type="entry name" value="Guanylate_kinase"/>
    <property type="match status" value="1"/>
</dbReference>
<dbReference type="FunCoup" id="A0A545AJY8">
    <property type="interactions" value="328"/>
</dbReference>
<evidence type="ECO:0000259" key="12">
    <source>
        <dbReference type="PROSITE" id="PS50052"/>
    </source>
</evidence>
<evidence type="ECO:0000256" key="9">
    <source>
        <dbReference type="ARBA" id="ARBA00030128"/>
    </source>
</evidence>
<dbReference type="CDD" id="cd00071">
    <property type="entry name" value="GMPK"/>
    <property type="match status" value="1"/>
</dbReference>
<dbReference type="EMBL" id="VIRS01000024">
    <property type="protein sequence ID" value="TQS41632.1"/>
    <property type="molecule type" value="Genomic_DNA"/>
</dbReference>
<comment type="similarity">
    <text evidence="2 11">Belongs to the guanylate kinase family.</text>
</comment>
<dbReference type="InterPro" id="IPR008145">
    <property type="entry name" value="GK/Ca_channel_bsu"/>
</dbReference>
<dbReference type="PROSITE" id="PS00856">
    <property type="entry name" value="GUANYLATE_KINASE_1"/>
    <property type="match status" value="1"/>
</dbReference>
<dbReference type="RefSeq" id="WP_142707958.1">
    <property type="nucleotide sequence ID" value="NZ_VIRS01000024.1"/>
</dbReference>
<evidence type="ECO:0000313" key="14">
    <source>
        <dbReference type="Proteomes" id="UP000317982"/>
    </source>
</evidence>
<comment type="caution">
    <text evidence="13">The sequence shown here is derived from an EMBL/GenBank/DDBJ whole genome shotgun (WGS) entry which is preliminary data.</text>
</comment>
<dbReference type="PROSITE" id="PS50052">
    <property type="entry name" value="GUANYLATE_KINASE_2"/>
    <property type="match status" value="1"/>
</dbReference>
<dbReference type="InterPro" id="IPR027417">
    <property type="entry name" value="P-loop_NTPase"/>
</dbReference>
<dbReference type="InterPro" id="IPR008144">
    <property type="entry name" value="Guanylate_kin-like_dom"/>
</dbReference>